<reference evidence="1" key="2">
    <citation type="submission" date="2012-12" db="EMBL/GenBank/DDBJ databases">
        <authorList>
            <consortium name="WormBase Consortium"/>
            <person name="Ghedin E."/>
            <person name="Paulini M."/>
        </authorList>
    </citation>
    <scope>NUCLEOTIDE SEQUENCE</scope>
    <source>
        <strain evidence="1">FR3</strain>
    </source>
</reference>
<sequence length="40" mass="4331">MEKDRQCLSLSGATELLSLILFYAKALEHLSSIIAGACAY</sequence>
<proteinExistence type="predicted"/>
<dbReference type="EMBL" id="LN856957">
    <property type="protein sequence ID" value="CDP96102.1"/>
    <property type="molecule type" value="Genomic_DNA"/>
</dbReference>
<organism evidence="1">
    <name type="scientific">Brugia malayi</name>
    <name type="common">Filarial nematode worm</name>
    <dbReference type="NCBI Taxonomy" id="6279"/>
    <lineage>
        <taxon>Eukaryota</taxon>
        <taxon>Metazoa</taxon>
        <taxon>Ecdysozoa</taxon>
        <taxon>Nematoda</taxon>
        <taxon>Chromadorea</taxon>
        <taxon>Rhabditida</taxon>
        <taxon>Spirurina</taxon>
        <taxon>Spiruromorpha</taxon>
        <taxon>Filarioidea</taxon>
        <taxon>Onchocercidae</taxon>
        <taxon>Brugia</taxon>
    </lineage>
</organism>
<name>A0A1I9G2D1_BRUMA</name>
<protein>
    <submittedName>
        <fullName evidence="1">Bm1331</fullName>
    </submittedName>
</protein>
<reference evidence="1" key="1">
    <citation type="journal article" date="2007" name="Science">
        <title>Draft genome of the filarial nematode parasite Brugia malayi.</title>
        <authorList>
            <person name="Ghedin E."/>
            <person name="Wang S."/>
            <person name="Spiro D."/>
            <person name="Caler E."/>
            <person name="Zhao Q."/>
            <person name="Crabtree J."/>
            <person name="Allen J.E."/>
            <person name="Delcher A.L."/>
            <person name="Guiliano D.B."/>
            <person name="Miranda-Saavedra D."/>
            <person name="Angiuoli S.V."/>
            <person name="Creasy T."/>
            <person name="Amedeo P."/>
            <person name="Haas B."/>
            <person name="El-Sayed N.M."/>
            <person name="Wortman J.R."/>
            <person name="Feldblyum T."/>
            <person name="Tallon L."/>
            <person name="Schatz M."/>
            <person name="Shumway M."/>
            <person name="Koo H."/>
            <person name="Salzberg S.L."/>
            <person name="Schobel S."/>
            <person name="Pertea M."/>
            <person name="Pop M."/>
            <person name="White O."/>
            <person name="Barton G.J."/>
            <person name="Carlow C.K."/>
            <person name="Crawford M.J."/>
            <person name="Daub J."/>
            <person name="Dimmic M.W."/>
            <person name="Estes C.F."/>
            <person name="Foster J.M."/>
            <person name="Ganatra M."/>
            <person name="Gregory W.F."/>
            <person name="Johnson N.M."/>
            <person name="Jin J."/>
            <person name="Komuniecki R."/>
            <person name="Korf I."/>
            <person name="Kumar S."/>
            <person name="Laney S."/>
            <person name="Li B.W."/>
            <person name="Li W."/>
            <person name="Lindblom T.H."/>
            <person name="Lustigman S."/>
            <person name="Ma D."/>
            <person name="Maina C.V."/>
            <person name="Martin D.M."/>
            <person name="McCarter J.P."/>
            <person name="McReynolds L."/>
            <person name="Mitreva M."/>
            <person name="Nutman T.B."/>
            <person name="Parkinson J."/>
            <person name="Peregrin-Alvarez J.M."/>
            <person name="Poole C."/>
            <person name="Ren Q."/>
            <person name="Saunders L."/>
            <person name="Sluder A.E."/>
            <person name="Smith K."/>
            <person name="Stanke M."/>
            <person name="Unnasch T.R."/>
            <person name="Ware J."/>
            <person name="Wei A.D."/>
            <person name="Weil G."/>
            <person name="Williams D.J."/>
            <person name="Zhang Y."/>
            <person name="Williams S.A."/>
            <person name="Fraser-Liggett C."/>
            <person name="Slatko B."/>
            <person name="Blaxter M.L."/>
            <person name="Scott A.L."/>
        </authorList>
    </citation>
    <scope>NUCLEOTIDE SEQUENCE</scope>
    <source>
        <strain evidence="1">FR3</strain>
    </source>
</reference>
<gene>
    <name evidence="1" type="primary">Bm1331</name>
    <name evidence="1" type="ORF">BM_Bm1331</name>
</gene>
<accession>A0A1I9G2D1</accession>
<dbReference type="AlphaFoldDB" id="A0A1I9G2D1"/>
<evidence type="ECO:0000313" key="1">
    <source>
        <dbReference type="EMBL" id="CDP96102.1"/>
    </source>
</evidence>